<protein>
    <submittedName>
        <fullName evidence="3">Endo-1,4-beta-xylanase B</fullName>
    </submittedName>
</protein>
<feature type="domain" description="Dienelactone hydrolase" evidence="2">
    <location>
        <begin position="141"/>
        <end position="291"/>
    </location>
</feature>
<accession>S2DL77</accession>
<dbReference type="PANTHER" id="PTHR48081:SF6">
    <property type="entry name" value="PEPTIDASE S9 PROLYL OLIGOPEPTIDASE CATALYTIC DOMAIN-CONTAINING PROTEIN"/>
    <property type="match status" value="1"/>
</dbReference>
<dbReference type="SUPFAM" id="SSF53474">
    <property type="entry name" value="alpha/beta-Hydrolases"/>
    <property type="match status" value="1"/>
</dbReference>
<evidence type="ECO:0000313" key="4">
    <source>
        <dbReference type="Proteomes" id="UP000006073"/>
    </source>
</evidence>
<keyword evidence="1" id="KW-0378">Hydrolase</keyword>
<dbReference type="GO" id="GO:0045493">
    <property type="term" value="P:xylan catabolic process"/>
    <property type="evidence" value="ECO:0007669"/>
    <property type="project" value="UniProtKB-KW"/>
</dbReference>
<dbReference type="Proteomes" id="UP000006073">
    <property type="component" value="Unassembled WGS sequence"/>
</dbReference>
<organism evidence="3 4">
    <name type="scientific">Indibacter alkaliphilus (strain CCUG 57479 / KCTC 22604 / LW1)</name>
    <dbReference type="NCBI Taxonomy" id="1189612"/>
    <lineage>
        <taxon>Bacteria</taxon>
        <taxon>Pseudomonadati</taxon>
        <taxon>Bacteroidota</taxon>
        <taxon>Cytophagia</taxon>
        <taxon>Cytophagales</taxon>
        <taxon>Cyclobacteriaceae</taxon>
    </lineage>
</organism>
<keyword evidence="4" id="KW-1185">Reference proteome</keyword>
<dbReference type="AlphaFoldDB" id="S2DL77"/>
<dbReference type="InterPro" id="IPR029058">
    <property type="entry name" value="AB_hydrolase_fold"/>
</dbReference>
<dbReference type="RefSeq" id="WP_009036406.1">
    <property type="nucleotide sequence ID" value="NZ_ALWO02000010.1"/>
</dbReference>
<dbReference type="EMBL" id="ALWO02000010">
    <property type="protein sequence ID" value="EOZ99869.1"/>
    <property type="molecule type" value="Genomic_DNA"/>
</dbReference>
<reference evidence="3 4" key="1">
    <citation type="journal article" date="2013" name="Genome Announc.">
        <title>Draft Genome Sequence of Indibacter alkaliphilus Strain LW1T, Isolated from Lonar Lake, a Haloalkaline Lake in the Buldana District of Maharashtra, India.</title>
        <authorList>
            <person name="Singh A."/>
            <person name="Kumar Jangir P."/>
            <person name="Sharma R."/>
            <person name="Singh A."/>
            <person name="Kumar Pinnaka A."/>
            <person name="Shivaji S."/>
        </authorList>
    </citation>
    <scope>NUCLEOTIDE SEQUENCE [LARGE SCALE GENOMIC DNA]</scope>
    <source>
        <strain evidence="4">CCUG 57479 / KCTC 22604 / LW1</strain>
    </source>
</reference>
<gene>
    <name evidence="3" type="ORF">A33Q_0288</name>
</gene>
<dbReference type="eggNOG" id="COG0657">
    <property type="taxonomic scope" value="Bacteria"/>
</dbReference>
<dbReference type="STRING" id="1189612.A33Q_0288"/>
<dbReference type="PANTHER" id="PTHR48081">
    <property type="entry name" value="AB HYDROLASE SUPERFAMILY PROTEIN C4A8.06C"/>
    <property type="match status" value="1"/>
</dbReference>
<dbReference type="InterPro" id="IPR002925">
    <property type="entry name" value="Dienelactn_hydro"/>
</dbReference>
<evidence type="ECO:0000259" key="2">
    <source>
        <dbReference type="Pfam" id="PF01738"/>
    </source>
</evidence>
<dbReference type="Gene3D" id="3.40.50.1820">
    <property type="entry name" value="alpha/beta hydrolase"/>
    <property type="match status" value="1"/>
</dbReference>
<name>S2DL77_INDAL</name>
<dbReference type="Pfam" id="PF01738">
    <property type="entry name" value="DLH"/>
    <property type="match status" value="1"/>
</dbReference>
<evidence type="ECO:0000313" key="3">
    <source>
        <dbReference type="EMBL" id="EOZ99869.1"/>
    </source>
</evidence>
<evidence type="ECO:0000256" key="1">
    <source>
        <dbReference type="ARBA" id="ARBA00022801"/>
    </source>
</evidence>
<sequence>MKQKIKSSVLLIFLITIQATGFGQTSIKLYPGPAPGSEDWTWSEQKFGNDPDHGILYNISEPGLIHYPAPKDKANGTAVIVAPGGAFHILAIDNEGVKIAEWLNGLGISAFVLKYRLVRSKTDNPLQELGPLMQDKERLDSINAPVVEMAKNDGIEAMKHVRENAEKYGVKSNRIGFMGFSAGGTVTMSVALSAPEKLKPDFLVPVYLYRNAVLGAQMPEKKTPIFIAVTSDDELDFMPHSLSLYQDWYEAGHPSELHVYENGGHGFGFAKKGTSSDQWTADFENWLRVRKLIP</sequence>
<dbReference type="InterPro" id="IPR050300">
    <property type="entry name" value="GDXG_lipolytic_enzyme"/>
</dbReference>
<proteinExistence type="predicted"/>
<comment type="caution">
    <text evidence="3">The sequence shown here is derived from an EMBL/GenBank/DDBJ whole genome shotgun (WGS) entry which is preliminary data.</text>
</comment>
<dbReference type="GO" id="GO:0016798">
    <property type="term" value="F:hydrolase activity, acting on glycosyl bonds"/>
    <property type="evidence" value="ECO:0007669"/>
    <property type="project" value="UniProtKB-KW"/>
</dbReference>